<dbReference type="EMBL" id="GL732617">
    <property type="protein sequence ID" value="EFX70792.1"/>
    <property type="molecule type" value="Genomic_DNA"/>
</dbReference>
<feature type="transmembrane region" description="Helical" evidence="12">
    <location>
        <begin position="97"/>
        <end position="119"/>
    </location>
</feature>
<comment type="caution">
    <text evidence="12">Lacks conserved residue(s) required for the propagation of feature annotation.</text>
</comment>
<comment type="similarity">
    <text evidence="12">Belongs to the pannexin family.</text>
</comment>
<evidence type="ECO:0000256" key="13">
    <source>
        <dbReference type="SAM" id="SignalP"/>
    </source>
</evidence>
<keyword evidence="5 12" id="KW-0812">Transmembrane</keyword>
<keyword evidence="7" id="KW-0965">Cell junction</keyword>
<proteinExistence type="inferred from homology"/>
<dbReference type="OrthoDB" id="5867527at2759"/>
<keyword evidence="3 12" id="KW-0813">Transport</keyword>
<keyword evidence="10 12" id="KW-0472">Membrane</keyword>
<name>E9HBX3_DAPPU</name>
<evidence type="ECO:0000256" key="1">
    <source>
        <dbReference type="ARBA" id="ARBA00004610"/>
    </source>
</evidence>
<dbReference type="PANTHER" id="PTHR11893">
    <property type="entry name" value="INNEXIN"/>
    <property type="match status" value="1"/>
</dbReference>
<evidence type="ECO:0000313" key="15">
    <source>
        <dbReference type="Proteomes" id="UP000000305"/>
    </source>
</evidence>
<dbReference type="OMA" id="FQFTEWD"/>
<keyword evidence="15" id="KW-1185">Reference proteome</keyword>
<comment type="subcellular location">
    <subcellularLocation>
        <location evidence="1">Cell junction</location>
        <location evidence="1">Gap junction</location>
    </subcellularLocation>
    <subcellularLocation>
        <location evidence="2 12">Cell membrane</location>
        <topology evidence="2 12">Multi-pass membrane protein</topology>
    </subcellularLocation>
</comment>
<evidence type="ECO:0000256" key="7">
    <source>
        <dbReference type="ARBA" id="ARBA00022949"/>
    </source>
</evidence>
<dbReference type="PROSITE" id="PS51013">
    <property type="entry name" value="PANNEXIN"/>
    <property type="match status" value="1"/>
</dbReference>
<dbReference type="STRING" id="6669.E9HBX3"/>
<feature type="transmembrane region" description="Helical" evidence="12">
    <location>
        <begin position="289"/>
        <end position="309"/>
    </location>
</feature>
<keyword evidence="8 12" id="KW-1133">Transmembrane helix</keyword>
<keyword evidence="6" id="KW-0303">Gap junction</keyword>
<gene>
    <name evidence="12" type="primary">inx</name>
    <name evidence="14" type="ORF">DAPPUDRAFT_60881</name>
</gene>
<dbReference type="Pfam" id="PF00876">
    <property type="entry name" value="Innexin"/>
    <property type="match status" value="1"/>
</dbReference>
<protein>
    <recommendedName>
        <fullName evidence="12">Innexin</fullName>
    </recommendedName>
</protein>
<dbReference type="InterPro" id="IPR000990">
    <property type="entry name" value="Innexin"/>
</dbReference>
<evidence type="ECO:0000256" key="6">
    <source>
        <dbReference type="ARBA" id="ARBA00022868"/>
    </source>
</evidence>
<dbReference type="GO" id="GO:0005886">
    <property type="term" value="C:plasma membrane"/>
    <property type="evidence" value="ECO:0000318"/>
    <property type="project" value="GO_Central"/>
</dbReference>
<evidence type="ECO:0000256" key="5">
    <source>
        <dbReference type="ARBA" id="ARBA00022692"/>
    </source>
</evidence>
<dbReference type="HOGENOM" id="CLU_035763_0_1_1"/>
<organism evidence="14 15">
    <name type="scientific">Daphnia pulex</name>
    <name type="common">Water flea</name>
    <dbReference type="NCBI Taxonomy" id="6669"/>
    <lineage>
        <taxon>Eukaryota</taxon>
        <taxon>Metazoa</taxon>
        <taxon>Ecdysozoa</taxon>
        <taxon>Arthropoda</taxon>
        <taxon>Crustacea</taxon>
        <taxon>Branchiopoda</taxon>
        <taxon>Diplostraca</taxon>
        <taxon>Cladocera</taxon>
        <taxon>Anomopoda</taxon>
        <taxon>Daphniidae</taxon>
        <taxon>Daphnia</taxon>
    </lineage>
</organism>
<dbReference type="PhylomeDB" id="E9HBX3"/>
<evidence type="ECO:0000256" key="12">
    <source>
        <dbReference type="RuleBase" id="RU010713"/>
    </source>
</evidence>
<reference evidence="14 15" key="1">
    <citation type="journal article" date="2011" name="Science">
        <title>The ecoresponsive genome of Daphnia pulex.</title>
        <authorList>
            <person name="Colbourne J.K."/>
            <person name="Pfrender M.E."/>
            <person name="Gilbert D."/>
            <person name="Thomas W.K."/>
            <person name="Tucker A."/>
            <person name="Oakley T.H."/>
            <person name="Tokishita S."/>
            <person name="Aerts A."/>
            <person name="Arnold G.J."/>
            <person name="Basu M.K."/>
            <person name="Bauer D.J."/>
            <person name="Caceres C.E."/>
            <person name="Carmel L."/>
            <person name="Casola C."/>
            <person name="Choi J.H."/>
            <person name="Detter J.C."/>
            <person name="Dong Q."/>
            <person name="Dusheyko S."/>
            <person name="Eads B.D."/>
            <person name="Frohlich T."/>
            <person name="Geiler-Samerotte K.A."/>
            <person name="Gerlach D."/>
            <person name="Hatcher P."/>
            <person name="Jogdeo S."/>
            <person name="Krijgsveld J."/>
            <person name="Kriventseva E.V."/>
            <person name="Kultz D."/>
            <person name="Laforsch C."/>
            <person name="Lindquist E."/>
            <person name="Lopez J."/>
            <person name="Manak J.R."/>
            <person name="Muller J."/>
            <person name="Pangilinan J."/>
            <person name="Patwardhan R.P."/>
            <person name="Pitluck S."/>
            <person name="Pritham E.J."/>
            <person name="Rechtsteiner A."/>
            <person name="Rho M."/>
            <person name="Rogozin I.B."/>
            <person name="Sakarya O."/>
            <person name="Salamov A."/>
            <person name="Schaack S."/>
            <person name="Shapiro H."/>
            <person name="Shiga Y."/>
            <person name="Skalitzky C."/>
            <person name="Smith Z."/>
            <person name="Souvorov A."/>
            <person name="Sung W."/>
            <person name="Tang Z."/>
            <person name="Tsuchiya D."/>
            <person name="Tu H."/>
            <person name="Vos H."/>
            <person name="Wang M."/>
            <person name="Wolf Y.I."/>
            <person name="Yamagata H."/>
            <person name="Yamada T."/>
            <person name="Ye Y."/>
            <person name="Shaw J.R."/>
            <person name="Andrews J."/>
            <person name="Crease T.J."/>
            <person name="Tang H."/>
            <person name="Lucas S.M."/>
            <person name="Robertson H.M."/>
            <person name="Bork P."/>
            <person name="Koonin E.V."/>
            <person name="Zdobnov E.M."/>
            <person name="Grigoriev I.V."/>
            <person name="Lynch M."/>
            <person name="Boore J.L."/>
        </authorList>
    </citation>
    <scope>NUCLEOTIDE SEQUENCE [LARGE SCALE GENOMIC DNA]</scope>
</reference>
<evidence type="ECO:0000256" key="9">
    <source>
        <dbReference type="ARBA" id="ARBA00023065"/>
    </source>
</evidence>
<evidence type="ECO:0000256" key="11">
    <source>
        <dbReference type="ARBA" id="ARBA00023303"/>
    </source>
</evidence>
<dbReference type="GO" id="GO:0034220">
    <property type="term" value="P:monoatomic ion transmembrane transport"/>
    <property type="evidence" value="ECO:0007669"/>
    <property type="project" value="UniProtKB-KW"/>
</dbReference>
<dbReference type="PANTHER" id="PTHR11893:SF36">
    <property type="entry name" value="INNEXIN-5"/>
    <property type="match status" value="1"/>
</dbReference>
<sequence length="435" mass="50751">MQHRRCTIVFLLLLSLPLFTKQFAGEPIECFTPTYFTEAQSRYVNSYCWTVSTFYMDQNQPQPSQQPQPPTSNGDSLEAKRTIYENDYGNGRVKVSYYQWAPMILLAKAITFYVPFAIWKSLARRRGISLRQLMKRITRLSQISPSHPDRSNLLHEILEQIQFLVRGSNRSKQQSGTVNNKPQRTVSPIKLTMQQSQLFITFLFIKILYLLNDLLQFYLLVTFLGDDYLTHGWEIIRHLWTKRQWWSSPRFPLQTLCSVRAAQQGSLRLYQCHCVLPINLFNEKICSIWWFYIVALLPLTITSLLIWCYRNCLASVRVEFVEHYLYPNIDMSSDEEDDSLRLNCRSFTIDYLGCDGVFVLRLIEINHGSTTLRTIVQELYKRSGYLQNVTNNPESRPSTPIPTIAVAIPQVTNQNIYSFMDNYSLLTSIDTELFA</sequence>
<dbReference type="KEGG" id="dpx:DAPPUDRAFT_60881"/>
<keyword evidence="4" id="KW-1003">Cell membrane</keyword>
<dbReference type="Proteomes" id="UP000000305">
    <property type="component" value="Unassembled WGS sequence"/>
</dbReference>
<dbReference type="GO" id="GO:0005921">
    <property type="term" value="C:gap junction"/>
    <property type="evidence" value="ECO:0000318"/>
    <property type="project" value="GO_Central"/>
</dbReference>
<comment type="function">
    <text evidence="12">Structural component of the gap junctions.</text>
</comment>
<dbReference type="InParanoid" id="E9HBX3"/>
<dbReference type="PRINTS" id="PR01262">
    <property type="entry name" value="INNEXIN"/>
</dbReference>
<keyword evidence="11 12" id="KW-0407">Ion channel</keyword>
<accession>E9HBX3</accession>
<evidence type="ECO:0000313" key="14">
    <source>
        <dbReference type="EMBL" id="EFX70792.1"/>
    </source>
</evidence>
<dbReference type="AlphaFoldDB" id="E9HBX3"/>
<feature type="transmembrane region" description="Helical" evidence="12">
    <location>
        <begin position="198"/>
        <end position="219"/>
    </location>
</feature>
<feature type="signal peptide" evidence="13">
    <location>
        <begin position="1"/>
        <end position="25"/>
    </location>
</feature>
<evidence type="ECO:0000256" key="10">
    <source>
        <dbReference type="ARBA" id="ARBA00023136"/>
    </source>
</evidence>
<evidence type="ECO:0000256" key="4">
    <source>
        <dbReference type="ARBA" id="ARBA00022475"/>
    </source>
</evidence>
<keyword evidence="9 12" id="KW-0406">Ion transport</keyword>
<dbReference type="eggNOG" id="ENOG502RZVE">
    <property type="taxonomic scope" value="Eukaryota"/>
</dbReference>
<feature type="chain" id="PRO_5003241027" description="Innexin" evidence="13">
    <location>
        <begin position="26"/>
        <end position="435"/>
    </location>
</feature>
<evidence type="ECO:0000256" key="2">
    <source>
        <dbReference type="ARBA" id="ARBA00004651"/>
    </source>
</evidence>
<evidence type="ECO:0000256" key="8">
    <source>
        <dbReference type="ARBA" id="ARBA00022989"/>
    </source>
</evidence>
<evidence type="ECO:0000256" key="3">
    <source>
        <dbReference type="ARBA" id="ARBA00022448"/>
    </source>
</evidence>
<dbReference type="GO" id="GO:0005243">
    <property type="term" value="F:gap junction channel activity"/>
    <property type="evidence" value="ECO:0000318"/>
    <property type="project" value="GO_Central"/>
</dbReference>
<keyword evidence="13" id="KW-0732">Signal</keyword>